<dbReference type="Gene3D" id="3.90.1600.10">
    <property type="entry name" value="Palm domain of DNA polymerase"/>
    <property type="match status" value="1"/>
</dbReference>
<name>A0A0F9NZ35_9ZZZZ</name>
<gene>
    <name evidence="10" type="ORF">LCGC14_0908060</name>
</gene>
<dbReference type="InterPro" id="IPR043502">
    <property type="entry name" value="DNA/RNA_pol_sf"/>
</dbReference>
<dbReference type="EC" id="2.7.7.7" evidence="2"/>
<evidence type="ECO:0000256" key="2">
    <source>
        <dbReference type="ARBA" id="ARBA00012417"/>
    </source>
</evidence>
<dbReference type="SUPFAM" id="SSF56672">
    <property type="entry name" value="DNA/RNA polymerases"/>
    <property type="match status" value="1"/>
</dbReference>
<dbReference type="SUPFAM" id="SSF53098">
    <property type="entry name" value="Ribonuclease H-like"/>
    <property type="match status" value="1"/>
</dbReference>
<organism evidence="10">
    <name type="scientific">marine sediment metagenome</name>
    <dbReference type="NCBI Taxonomy" id="412755"/>
    <lineage>
        <taxon>unclassified sequences</taxon>
        <taxon>metagenomes</taxon>
        <taxon>ecological metagenomes</taxon>
    </lineage>
</organism>
<feature type="domain" description="DNA-directed DNA polymerase family B mitochondria/virus" evidence="9">
    <location>
        <begin position="166"/>
        <end position="461"/>
    </location>
</feature>
<dbReference type="InterPro" id="IPR036397">
    <property type="entry name" value="RNaseH_sf"/>
</dbReference>
<evidence type="ECO:0000256" key="6">
    <source>
        <dbReference type="ARBA" id="ARBA00022932"/>
    </source>
</evidence>
<protein>
    <recommendedName>
        <fullName evidence="2">DNA-directed DNA polymerase</fullName>
        <ecNumber evidence="2">2.7.7.7</ecNumber>
    </recommendedName>
</protein>
<evidence type="ECO:0000256" key="4">
    <source>
        <dbReference type="ARBA" id="ARBA00022695"/>
    </source>
</evidence>
<comment type="similarity">
    <text evidence="1">Belongs to the DNA polymerase type-B family.</text>
</comment>
<dbReference type="PROSITE" id="PS00116">
    <property type="entry name" value="DNA_POLYMERASE_B"/>
    <property type="match status" value="1"/>
</dbReference>
<evidence type="ECO:0000256" key="8">
    <source>
        <dbReference type="ARBA" id="ARBA00049244"/>
    </source>
</evidence>
<dbReference type="GO" id="GO:0003887">
    <property type="term" value="F:DNA-directed DNA polymerase activity"/>
    <property type="evidence" value="ECO:0007669"/>
    <property type="project" value="UniProtKB-KW"/>
</dbReference>
<dbReference type="InterPro" id="IPR004868">
    <property type="entry name" value="DNA-dir_DNA_pol_B_mt/vir"/>
</dbReference>
<dbReference type="InterPro" id="IPR012337">
    <property type="entry name" value="RNaseH-like_sf"/>
</dbReference>
<dbReference type="InterPro" id="IPR017964">
    <property type="entry name" value="DNA-dir_DNA_pol_B_CS"/>
</dbReference>
<sequence>MKYAHKLTKNKAIQKPSRLIFTDTETLELEYAKNTFYHRLKLGCAIFTNIRSDDTINDHYLNYTTKKEFWDNVDSFCKDKTRTYLYCHNQHFDFSVLAGSQELPARNWILKNFFINSNCFIMRFKKDKKTLFILDSGNIVKMSLDEIGMKFKLPKLKIDFKTVSMEELAVYCEQDTKILRAFVLAFRDFVIEHDLGNFRFTIASQSFTAFRHRFMKHDIFIHDNVDVIALERVSYRGGINEAYFIGILEGETYRSVDVNSLYAYVMRNNKFPTKLKWFTRQMSVDYLQDILIDYAVTSRVLVDIDEPVFPYKTDKVYYPVGKFITVLTTPQLKYALSKNWILEVMDTAIYEQEYIFKEYVDFFYDLKRYYKKEKDSVYYMITKFFLNSLTGKWGQRSQKYIELGDCNDWEYSIEEIGDLDTHERWTEIRIGGKIYREGKKQESFDSFVAIVSHITAYAREHTIKLRYKAGVENTFYIDTDSLTVNEKGFYNLKDELDEFELGKLQVQEVANKVIIRGAKDYKFGDKEKIKGIRKDAIYLGNNQYSQLHFMKTRSMMRLGIQNRAIMKRVTKKLKRQYDKGKVQQNGFVEPYVLPRDLAFLTSA</sequence>
<keyword evidence="6" id="KW-0239">DNA-directed DNA polymerase</keyword>
<proteinExistence type="inferred from homology"/>
<evidence type="ECO:0000256" key="1">
    <source>
        <dbReference type="ARBA" id="ARBA00005755"/>
    </source>
</evidence>
<keyword evidence="5" id="KW-0235">DNA replication</keyword>
<evidence type="ECO:0000313" key="10">
    <source>
        <dbReference type="EMBL" id="KKN23124.1"/>
    </source>
</evidence>
<accession>A0A0F9NZ35</accession>
<dbReference type="GO" id="GO:0000166">
    <property type="term" value="F:nucleotide binding"/>
    <property type="evidence" value="ECO:0007669"/>
    <property type="project" value="InterPro"/>
</dbReference>
<keyword evidence="4" id="KW-0548">Nucleotidyltransferase</keyword>
<dbReference type="EMBL" id="LAZR01003001">
    <property type="protein sequence ID" value="KKN23124.1"/>
    <property type="molecule type" value="Genomic_DNA"/>
</dbReference>
<dbReference type="GO" id="GO:0006260">
    <property type="term" value="P:DNA replication"/>
    <property type="evidence" value="ECO:0007669"/>
    <property type="project" value="UniProtKB-KW"/>
</dbReference>
<evidence type="ECO:0000259" key="9">
    <source>
        <dbReference type="Pfam" id="PF03175"/>
    </source>
</evidence>
<keyword evidence="3" id="KW-0808">Transferase</keyword>
<dbReference type="GO" id="GO:0003677">
    <property type="term" value="F:DNA binding"/>
    <property type="evidence" value="ECO:0007669"/>
    <property type="project" value="UniProtKB-KW"/>
</dbReference>
<dbReference type="AlphaFoldDB" id="A0A0F9NZ35"/>
<comment type="catalytic activity">
    <reaction evidence="8">
        <text>DNA(n) + a 2'-deoxyribonucleoside 5'-triphosphate = DNA(n+1) + diphosphate</text>
        <dbReference type="Rhea" id="RHEA:22508"/>
        <dbReference type="Rhea" id="RHEA-COMP:17339"/>
        <dbReference type="Rhea" id="RHEA-COMP:17340"/>
        <dbReference type="ChEBI" id="CHEBI:33019"/>
        <dbReference type="ChEBI" id="CHEBI:61560"/>
        <dbReference type="ChEBI" id="CHEBI:173112"/>
        <dbReference type="EC" id="2.7.7.7"/>
    </reaction>
</comment>
<reference evidence="10" key="1">
    <citation type="journal article" date="2015" name="Nature">
        <title>Complex archaea that bridge the gap between prokaryotes and eukaryotes.</title>
        <authorList>
            <person name="Spang A."/>
            <person name="Saw J.H."/>
            <person name="Jorgensen S.L."/>
            <person name="Zaremba-Niedzwiedzka K."/>
            <person name="Martijn J."/>
            <person name="Lind A.E."/>
            <person name="van Eijk R."/>
            <person name="Schleper C."/>
            <person name="Guy L."/>
            <person name="Ettema T.J."/>
        </authorList>
    </citation>
    <scope>NUCLEOTIDE SEQUENCE</scope>
</reference>
<comment type="caution">
    <text evidence="10">The sequence shown here is derived from an EMBL/GenBank/DDBJ whole genome shotgun (WGS) entry which is preliminary data.</text>
</comment>
<evidence type="ECO:0000256" key="5">
    <source>
        <dbReference type="ARBA" id="ARBA00022705"/>
    </source>
</evidence>
<evidence type="ECO:0000256" key="7">
    <source>
        <dbReference type="ARBA" id="ARBA00023125"/>
    </source>
</evidence>
<keyword evidence="7" id="KW-0238">DNA-binding</keyword>
<evidence type="ECO:0000256" key="3">
    <source>
        <dbReference type="ARBA" id="ARBA00022679"/>
    </source>
</evidence>
<dbReference type="InterPro" id="IPR023211">
    <property type="entry name" value="DNA_pol_palm_dom_sf"/>
</dbReference>
<dbReference type="Gene3D" id="3.30.420.10">
    <property type="entry name" value="Ribonuclease H-like superfamily/Ribonuclease H"/>
    <property type="match status" value="1"/>
</dbReference>
<dbReference type="Pfam" id="PF03175">
    <property type="entry name" value="DNA_pol_B_2"/>
    <property type="match status" value="1"/>
</dbReference>